<feature type="compositionally biased region" description="Acidic residues" evidence="2">
    <location>
        <begin position="195"/>
        <end position="211"/>
    </location>
</feature>
<dbReference type="Proteomes" id="UP001054837">
    <property type="component" value="Unassembled WGS sequence"/>
</dbReference>
<evidence type="ECO:0000256" key="1">
    <source>
        <dbReference type="SAM" id="Coils"/>
    </source>
</evidence>
<evidence type="ECO:0000256" key="2">
    <source>
        <dbReference type="SAM" id="MobiDB-lite"/>
    </source>
</evidence>
<evidence type="ECO:0000313" key="4">
    <source>
        <dbReference type="Proteomes" id="UP001054837"/>
    </source>
</evidence>
<feature type="coiled-coil region" evidence="1">
    <location>
        <begin position="308"/>
        <end position="342"/>
    </location>
</feature>
<comment type="caution">
    <text evidence="3">The sequence shown here is derived from an EMBL/GenBank/DDBJ whole genome shotgun (WGS) entry which is preliminary data.</text>
</comment>
<dbReference type="EMBL" id="BPLQ01010730">
    <property type="protein sequence ID" value="GIY52965.1"/>
    <property type="molecule type" value="Genomic_DNA"/>
</dbReference>
<proteinExistence type="predicted"/>
<organism evidence="3 4">
    <name type="scientific">Caerostris darwini</name>
    <dbReference type="NCBI Taxonomy" id="1538125"/>
    <lineage>
        <taxon>Eukaryota</taxon>
        <taxon>Metazoa</taxon>
        <taxon>Ecdysozoa</taxon>
        <taxon>Arthropoda</taxon>
        <taxon>Chelicerata</taxon>
        <taxon>Arachnida</taxon>
        <taxon>Araneae</taxon>
        <taxon>Araneomorphae</taxon>
        <taxon>Entelegynae</taxon>
        <taxon>Araneoidea</taxon>
        <taxon>Araneidae</taxon>
        <taxon>Caerostris</taxon>
    </lineage>
</organism>
<gene>
    <name evidence="3" type="primary">AVEN_157502_1</name>
    <name evidence="3" type="ORF">CDAR_605981</name>
</gene>
<protein>
    <submittedName>
        <fullName evidence="3">Uncharacterized protein</fullName>
    </submittedName>
</protein>
<keyword evidence="1" id="KW-0175">Coiled coil</keyword>
<name>A0AAV4U5L4_9ARAC</name>
<dbReference type="AlphaFoldDB" id="A0AAV4U5L4"/>
<feature type="coiled-coil region" evidence="1">
    <location>
        <begin position="124"/>
        <end position="151"/>
    </location>
</feature>
<evidence type="ECO:0000313" key="3">
    <source>
        <dbReference type="EMBL" id="GIY52965.1"/>
    </source>
</evidence>
<feature type="region of interest" description="Disordered" evidence="2">
    <location>
        <begin position="195"/>
        <end position="230"/>
    </location>
</feature>
<sequence>MEECVEELVKECHFWRQQLLALNYRNWNLEFEKKSLRDKYEGLLEKTKHDTNILLKLKDSQKKLTKKTKEYFKTDRELSKIHFVNTDQTSNRRLREMEWRNLANHLKKNTSIMAKINKFHNRIQSRIEEEKKRGEGNLEKCEKKMKVLRETLESNHAVYEDFQKILADREVPVDDLKALVTDGLKIYLGLEKKEEEEEEEEIESIDEEPEKELETGTPTELSEVGENKSETKVVEKEKSETTVVEKEKSVTKVVKKKESQLMNPAQRNIFEEWQSTRTLFLISKQMNSHLLKYYEFISSRMKELTGRFMEVNREYNLKDSELQELQKKASDFRDTVRQKRRNCPIPPRDPRVELKLRCFTRSLCFEREFDASCTEYFLCSQIQD</sequence>
<reference evidence="3 4" key="1">
    <citation type="submission" date="2021-06" db="EMBL/GenBank/DDBJ databases">
        <title>Caerostris darwini draft genome.</title>
        <authorList>
            <person name="Kono N."/>
            <person name="Arakawa K."/>
        </authorList>
    </citation>
    <scope>NUCLEOTIDE SEQUENCE [LARGE SCALE GENOMIC DNA]</scope>
</reference>
<accession>A0AAV4U5L4</accession>
<keyword evidence="4" id="KW-1185">Reference proteome</keyword>